<dbReference type="SUPFAM" id="SSF55008">
    <property type="entry name" value="HMA, heavy metal-associated domain"/>
    <property type="match status" value="1"/>
</dbReference>
<dbReference type="Proteomes" id="UP000048926">
    <property type="component" value="Unassembled WGS sequence"/>
</dbReference>
<feature type="domain" description="HMA" evidence="1">
    <location>
        <begin position="1"/>
        <end position="62"/>
    </location>
</feature>
<organism evidence="2 3">
    <name type="scientific">Roseibium aggregatum</name>
    <dbReference type="NCBI Taxonomy" id="187304"/>
    <lineage>
        <taxon>Bacteria</taxon>
        <taxon>Pseudomonadati</taxon>
        <taxon>Pseudomonadota</taxon>
        <taxon>Alphaproteobacteria</taxon>
        <taxon>Hyphomicrobiales</taxon>
        <taxon>Stappiaceae</taxon>
        <taxon>Roseibium</taxon>
    </lineage>
</organism>
<dbReference type="Gene3D" id="3.30.70.100">
    <property type="match status" value="1"/>
</dbReference>
<dbReference type="InterPro" id="IPR006121">
    <property type="entry name" value="HMA_dom"/>
</dbReference>
<sequence length="68" mass="7208">MKFSVPDMSCGHCKATIGKSIEQADGSAQVEFDMANRTVTVTSARSAQEIAGVLKEAGYSSELLQQTP</sequence>
<keyword evidence="3" id="KW-1185">Reference proteome</keyword>
<proteinExistence type="predicted"/>
<dbReference type="GO" id="GO:0046872">
    <property type="term" value="F:metal ion binding"/>
    <property type="evidence" value="ECO:0007669"/>
    <property type="project" value="InterPro"/>
</dbReference>
<dbReference type="InterPro" id="IPR036163">
    <property type="entry name" value="HMA_dom_sf"/>
</dbReference>
<accession>A0A0M6YB19</accession>
<protein>
    <submittedName>
        <fullName evidence="2">Copper exporting ATPase</fullName>
    </submittedName>
</protein>
<name>A0A0M6YB19_9HYPH</name>
<evidence type="ECO:0000313" key="2">
    <source>
        <dbReference type="EMBL" id="CTQ46924.1"/>
    </source>
</evidence>
<dbReference type="RefSeq" id="WP_055661043.1">
    <property type="nucleotide sequence ID" value="NZ_CP045623.1"/>
</dbReference>
<dbReference type="PROSITE" id="PS50846">
    <property type="entry name" value="HMA_2"/>
    <property type="match status" value="1"/>
</dbReference>
<dbReference type="AlphaFoldDB" id="A0A0M6YB19"/>
<evidence type="ECO:0000313" key="3">
    <source>
        <dbReference type="Proteomes" id="UP000048926"/>
    </source>
</evidence>
<gene>
    <name evidence="2" type="ORF">LAL4801_05384</name>
</gene>
<dbReference type="CDD" id="cd00371">
    <property type="entry name" value="HMA"/>
    <property type="match status" value="1"/>
</dbReference>
<dbReference type="OrthoDB" id="9801832at2"/>
<reference evidence="3" key="1">
    <citation type="submission" date="2015-07" db="EMBL/GenBank/DDBJ databases">
        <authorList>
            <person name="Rodrigo-Torres Lidia"/>
            <person name="Arahal R.David."/>
        </authorList>
    </citation>
    <scope>NUCLEOTIDE SEQUENCE [LARGE SCALE GENOMIC DNA]</scope>
    <source>
        <strain evidence="3">CECT 4801</strain>
    </source>
</reference>
<dbReference type="EMBL" id="CXST01000004">
    <property type="protein sequence ID" value="CTQ46924.1"/>
    <property type="molecule type" value="Genomic_DNA"/>
</dbReference>
<dbReference type="Pfam" id="PF00403">
    <property type="entry name" value="HMA"/>
    <property type="match status" value="1"/>
</dbReference>
<evidence type="ECO:0000259" key="1">
    <source>
        <dbReference type="PROSITE" id="PS50846"/>
    </source>
</evidence>